<feature type="non-terminal residue" evidence="2">
    <location>
        <position position="1"/>
    </location>
</feature>
<evidence type="ECO:0000313" key="2">
    <source>
        <dbReference type="EMBL" id="ESA23804.1"/>
    </source>
</evidence>
<accession>U9UTR0</accession>
<feature type="region of interest" description="Disordered" evidence="1">
    <location>
        <begin position="22"/>
        <end position="59"/>
    </location>
</feature>
<gene>
    <name evidence="2" type="ORF">GLOINDRAFT_15069</name>
</gene>
<sequence length="59" mass="6788">GIYIEQEDNEITIIFQDYIRRKSNQNTPEISPALDERPTIDERPAVDATDKISSNPQEI</sequence>
<protein>
    <submittedName>
        <fullName evidence="2">Uncharacterized protein</fullName>
    </submittedName>
</protein>
<reference evidence="2" key="1">
    <citation type="submission" date="2013-07" db="EMBL/GenBank/DDBJ databases">
        <title>The genome of an arbuscular mycorrhizal fungus provides insights into the evolution of the oldest plant symbiosis.</title>
        <authorList>
            <consortium name="DOE Joint Genome Institute"/>
            <person name="Tisserant E."/>
            <person name="Malbreil M."/>
            <person name="Kuo A."/>
            <person name="Kohler A."/>
            <person name="Symeonidi A."/>
            <person name="Balestrini R."/>
            <person name="Charron P."/>
            <person name="Duensing N."/>
            <person name="Frei-dit-Frey N."/>
            <person name="Gianinazzi-Pearson V."/>
            <person name="Gilbert B."/>
            <person name="Handa Y."/>
            <person name="Hijri M."/>
            <person name="Kaul R."/>
            <person name="Kawaguchi M."/>
            <person name="Krajinski F."/>
            <person name="Lammers P."/>
            <person name="Lapierre D."/>
            <person name="Masclaux F.G."/>
            <person name="Murat C."/>
            <person name="Morin E."/>
            <person name="Ndikumana S."/>
            <person name="Pagni M."/>
            <person name="Petitpierre D."/>
            <person name="Requena N."/>
            <person name="Rosikiewicz P."/>
            <person name="Riley R."/>
            <person name="Saito K."/>
            <person name="San Clemente H."/>
            <person name="Shapiro H."/>
            <person name="van Tuinen D."/>
            <person name="Becard G."/>
            <person name="Bonfante P."/>
            <person name="Paszkowski U."/>
            <person name="Shachar-Hill Y."/>
            <person name="Young J.P."/>
            <person name="Sanders I.R."/>
            <person name="Henrissat B."/>
            <person name="Rensing S.A."/>
            <person name="Grigoriev I.V."/>
            <person name="Corradi N."/>
            <person name="Roux C."/>
            <person name="Martin F."/>
        </authorList>
    </citation>
    <scope>NUCLEOTIDE SEQUENCE</scope>
    <source>
        <strain evidence="2">DAOM 197198</strain>
    </source>
</reference>
<dbReference type="AlphaFoldDB" id="U9UTR0"/>
<evidence type="ECO:0000256" key="1">
    <source>
        <dbReference type="SAM" id="MobiDB-lite"/>
    </source>
</evidence>
<feature type="compositionally biased region" description="Basic and acidic residues" evidence="1">
    <location>
        <begin position="34"/>
        <end position="50"/>
    </location>
</feature>
<proteinExistence type="predicted"/>
<dbReference type="EMBL" id="KI274479">
    <property type="protein sequence ID" value="ESA23804.1"/>
    <property type="molecule type" value="Genomic_DNA"/>
</dbReference>
<dbReference type="HOGENOM" id="CLU_2967465_0_0_1"/>
<organism evidence="2">
    <name type="scientific">Rhizophagus irregularis (strain DAOM 181602 / DAOM 197198 / MUCL 43194)</name>
    <name type="common">Arbuscular mycorrhizal fungus</name>
    <name type="synonym">Glomus intraradices</name>
    <dbReference type="NCBI Taxonomy" id="747089"/>
    <lineage>
        <taxon>Eukaryota</taxon>
        <taxon>Fungi</taxon>
        <taxon>Fungi incertae sedis</taxon>
        <taxon>Mucoromycota</taxon>
        <taxon>Glomeromycotina</taxon>
        <taxon>Glomeromycetes</taxon>
        <taxon>Glomerales</taxon>
        <taxon>Glomeraceae</taxon>
        <taxon>Rhizophagus</taxon>
    </lineage>
</organism>
<name>U9UTR0_RHIID</name>